<gene>
    <name evidence="1" type="ORF">UFOVP742_19</name>
</gene>
<reference evidence="1" key="1">
    <citation type="submission" date="2020-05" db="EMBL/GenBank/DDBJ databases">
        <authorList>
            <person name="Chiriac C."/>
            <person name="Salcher M."/>
            <person name="Ghai R."/>
            <person name="Kavagutti S V."/>
        </authorList>
    </citation>
    <scope>NUCLEOTIDE SEQUENCE</scope>
</reference>
<proteinExistence type="predicted"/>
<dbReference type="EMBL" id="LR798339">
    <property type="protein sequence ID" value="CAB5224849.1"/>
    <property type="molecule type" value="Genomic_DNA"/>
</dbReference>
<accession>A0A6J7X5J1</accession>
<protein>
    <submittedName>
        <fullName evidence="1">Uncharacterized protein</fullName>
    </submittedName>
</protein>
<name>A0A6J7X5J1_9CAUD</name>
<sequence length="114" mass="12879">MIALNEKTALLFDAGNQTARTVLFDGESLDPLYKWLNCDLVDTIRLDREHIIFVDDEGHWKDQDTGFRITYNGRTVKFVGSGLLVGDCMGNTAPIKLNFADLNIEVIVYERPEA</sequence>
<evidence type="ECO:0000313" key="1">
    <source>
        <dbReference type="EMBL" id="CAB5224849.1"/>
    </source>
</evidence>
<organism evidence="1">
    <name type="scientific">uncultured Caudovirales phage</name>
    <dbReference type="NCBI Taxonomy" id="2100421"/>
    <lineage>
        <taxon>Viruses</taxon>
        <taxon>Duplodnaviria</taxon>
        <taxon>Heunggongvirae</taxon>
        <taxon>Uroviricota</taxon>
        <taxon>Caudoviricetes</taxon>
        <taxon>Peduoviridae</taxon>
        <taxon>Maltschvirus</taxon>
        <taxon>Maltschvirus maltsch</taxon>
    </lineage>
</organism>